<reference evidence="1" key="1">
    <citation type="submission" date="2020-03" db="EMBL/GenBank/DDBJ databases">
        <title>Hybrid Assembly of Korean Phytophthora infestans isolates.</title>
        <authorList>
            <person name="Prokchorchik M."/>
            <person name="Lee Y."/>
            <person name="Seo J."/>
            <person name="Cho J.-H."/>
            <person name="Park Y.-E."/>
            <person name="Jang D.-C."/>
            <person name="Im J.-S."/>
            <person name="Choi J.-G."/>
            <person name="Park H.-J."/>
            <person name="Lee G.-B."/>
            <person name="Lee Y.-G."/>
            <person name="Hong S.-Y."/>
            <person name="Cho K."/>
            <person name="Sohn K.H."/>
        </authorList>
    </citation>
    <scope>NUCLEOTIDE SEQUENCE</scope>
    <source>
        <strain evidence="1">KR_2_A2</strain>
    </source>
</reference>
<protein>
    <submittedName>
        <fullName evidence="1">Uncharacterized protein</fullName>
    </submittedName>
</protein>
<evidence type="ECO:0000313" key="2">
    <source>
        <dbReference type="Proteomes" id="UP000704712"/>
    </source>
</evidence>
<dbReference type="AlphaFoldDB" id="A0A8S9URS6"/>
<evidence type="ECO:0000313" key="1">
    <source>
        <dbReference type="EMBL" id="KAF4143655.1"/>
    </source>
</evidence>
<gene>
    <name evidence="1" type="ORF">GN958_ATG07175</name>
</gene>
<comment type="caution">
    <text evidence="1">The sequence shown here is derived from an EMBL/GenBank/DDBJ whole genome shotgun (WGS) entry which is preliminary data.</text>
</comment>
<organism evidence="1 2">
    <name type="scientific">Phytophthora infestans</name>
    <name type="common">Potato late blight agent</name>
    <name type="synonym">Botrytis infestans</name>
    <dbReference type="NCBI Taxonomy" id="4787"/>
    <lineage>
        <taxon>Eukaryota</taxon>
        <taxon>Sar</taxon>
        <taxon>Stramenopiles</taxon>
        <taxon>Oomycota</taxon>
        <taxon>Peronosporomycetes</taxon>
        <taxon>Peronosporales</taxon>
        <taxon>Peronosporaceae</taxon>
        <taxon>Phytophthora</taxon>
    </lineage>
</organism>
<sequence length="73" mass="8594">MRVKSKVKSDLRGRDRPPLFPHSDIVVHWIKKMRKDSFSLRASPTVIVIKEEFAKWATDYLLKQIPASLYRLV</sequence>
<accession>A0A8S9URS6</accession>
<dbReference type="EMBL" id="JAACNO010001001">
    <property type="protein sequence ID" value="KAF4143655.1"/>
    <property type="molecule type" value="Genomic_DNA"/>
</dbReference>
<name>A0A8S9URS6_PHYIN</name>
<proteinExistence type="predicted"/>
<dbReference type="Proteomes" id="UP000704712">
    <property type="component" value="Unassembled WGS sequence"/>
</dbReference>